<feature type="compositionally biased region" description="Acidic residues" evidence="1">
    <location>
        <begin position="932"/>
        <end position="944"/>
    </location>
</feature>
<name>S9TCL1_9TRYP</name>
<keyword evidence="3" id="KW-1185">Reference proteome</keyword>
<organism evidence="2 3">
    <name type="scientific">Strigomonas culicis</name>
    <dbReference type="NCBI Taxonomy" id="28005"/>
    <lineage>
        <taxon>Eukaryota</taxon>
        <taxon>Discoba</taxon>
        <taxon>Euglenozoa</taxon>
        <taxon>Kinetoplastea</taxon>
        <taxon>Metakinetoplastina</taxon>
        <taxon>Trypanosomatida</taxon>
        <taxon>Trypanosomatidae</taxon>
        <taxon>Strigomonadinae</taxon>
        <taxon>Strigomonas</taxon>
    </lineage>
</organism>
<sequence>MTSANNRAGSSGYLHSPQEDTLWDATATDEHHTATSHVSAVSEADGPSRSATPETADDAEYARDGTGGSPRCRKGSRGEARRGHGRRPGSREPVHRRGSRAPYGAGAAVEEEVFVFDGTDTAPSDDDDARRAPTTVVPLRSTEEAPHVAAAPAASYLLQHVTGDLLHRILSFCPLRVCFTFRLVCTLFNETVLADVLTALVTNLHEEHEGGPRHRDRRAPGEADPEGQGSARIGSFRAWGALPRCGGRSLADVITLRRRALQVQQAAYDAWMHGHIRRQIDRLVTAAPADGVVREPAQEADAREERERQIQLTRVTFARHSLATAVTALLQHHCQQRRVLYNMRHNYFNVVPIGRGMQWSRTLSEGLQSVLHPLTAKPIVFPDGSVGTVEIDMLFCVYGRRRPCETLPNPFYQCAFTHGAVHHDSGDGSGLSRGSAAWHAERARRRLNCIDREGDKTEWVCEAIIDLGSHIYGTHYDPVANVVHASARDREYLLRYHSRSDRALENRLGTDVPRCCIEYLPIYTASGQYNHRRRRQRHNRNVVNTAAYLSTHDVHGDRLRTDTDDEEYNRRNRQRVACQRHYIECYERKMQEAEEGTLLRLEDGSPQVQVQGIYALPSSAAGHHVTRESSTTRLPTFGWTATRVAQKLRLLDRMRRAAHRRMGQQIAAQGGRPPPPLPARPHASGDALVGPDGLPYRLLIVDGEDDITESVMRKPVPDVELTFEDVFGLRALRDSLQQRCERLAMPPWVFDVDVPTPTNPSSTHPATESATAVSTTAAAPDTTVAAERLEGNVLPSVESDDAAPAVSVSAAMEDPTTRARTAPGTLHGEEQEVNVNRYIFANFERNTSLCARAGQRSGDLAITIDAERTCRVLAAKSDAYISDVVVFEAPCFTRGRASHAAMPGEAVSSTDDDRSEDDDPLYPEVDSNVNDDSNEEEGEDEDDTTQQVIDSSHTILGAAPGHASSPPERQPLQREEEEERENNDEEGAQPQPHQRQPARPKRKEKKATAGAIRRGRTLLLGFGDRTVVVFGATVHRRRVSAKGVMLDSLSSPLRREWAIQTNTAAGGGRRGQQDSEGDVSQQETLSLGDMRQRMQALPSEPRPPSAAGEGADLQRPFYNARLRTCTYFFLTGYLYYSKSYNVTIKGGLRQVYYVASPRPWIAALRTQFQSHVVDAPERLLRLREAMVQAVLRFMRGKGLPAAEAEDLVEHFLADTRYRPAAAPPRRLTLRVRAYPRLAEYYHRLGAPPPGRAHTPVAFYREQQQRQRPSTDCAVCVADADGDEAEAQPYPAAPPPPSTGSLWSPAEDGHPYFSQPFLLVAHHACTTERGLVPAPLEVADMGNKTACTRRKVLALVKWMPKTQTEVRVCAVTEDDGDKWVYGNLQVVPLFALGTCVERILHVRLAASPPAWQQQAEERRPQQPQPPTVLEVEQEERAYGLRPGVAEWVHDHLFCPTSMAISPCHAYFVVATAAGHLLLVAPSLHYPPDGTPTTNTAEGAEGGEPKRLIVKRVTQSMVYEVERVAPSGRPSGAAAPCSAPSPLSQSEGEEEGVGVDGTTPASASAALLPHTDSVCGEGFRGLQSNAAFNCYEAETGDPAHLPSSRFYQHQTAQEAQQAAERRCTEQDRMDLALRRDDPTGAAPHTVAATTTSAAAAANFGRAGLGGSSGAQSTTSPFSPFFEPILTKRRALTAAGAADGGGAETYLNDADDPLHGVLTQSEQRQMTRLPFSCEEIFGPFYKNDAQLHFIQKRFPNCNPSAPSTLPYAMATTAATTLPSATDRCGSAAGAPTAPGVYPGENLQRWCRYRSAADELRQAYGDAPAAGSSTEALDPGPSNEDGAHMFSNEGAGVAADRPPRARQAPRAFLPFPLQIPLYFTFLKHDSDVPFDLFQRTSPEAMHVPERFSNNHIFVESMHLDEFKLTTMSTMYEIVIYDLSPLDPTSSYYRKVPENSGKKRQTATDADVDHSVVPPADAMASFAFASHCPLLIPLLSIGAFATPSVERLKAEYSLYEKCLRGCFYYGNYLTAAATNHYLWYISDVGRFMCWRDDIQTTVRRSDGPSAGFQWQNGLLCVDCYPFKTETVCVDFSIGFGDAAAAQQRAAEKKGCRKARRTEGAGKGAHTLSYRFTNTPDSQAYFRTGRNRRHRLWEYYRGVKPRRSKEEEAEADEERDMRLNYWKYSSLDVTDRKILQYLLAEREALLAPGRRTIETAEEVEEVTAGGGKKRIVTRRCQQTQSVALDEVPPSPAAAALADDNAAADAAASCTILTARQKERLMQIDSQIERVYQKEKRRKKNAPYYPVLFPATGRSCGCTC</sequence>
<evidence type="ECO:0000313" key="3">
    <source>
        <dbReference type="Proteomes" id="UP000015354"/>
    </source>
</evidence>
<feature type="compositionally biased region" description="Basic and acidic residues" evidence="1">
    <location>
        <begin position="206"/>
        <end position="221"/>
    </location>
</feature>
<feature type="compositionally biased region" description="Low complexity" evidence="1">
    <location>
        <begin position="1523"/>
        <end position="1542"/>
    </location>
</feature>
<feature type="region of interest" description="Disordered" evidence="1">
    <location>
        <begin position="663"/>
        <end position="685"/>
    </location>
</feature>
<evidence type="ECO:0008006" key="4">
    <source>
        <dbReference type="Google" id="ProtNLM"/>
    </source>
</evidence>
<protein>
    <recommendedName>
        <fullName evidence="4">F-box domain-containing protein</fullName>
    </recommendedName>
</protein>
<feature type="region of interest" description="Disordered" evidence="1">
    <location>
        <begin position="800"/>
        <end position="823"/>
    </location>
</feature>
<feature type="compositionally biased region" description="Basic residues" evidence="1">
    <location>
        <begin position="996"/>
        <end position="1005"/>
    </location>
</feature>
<feature type="region of interest" description="Disordered" evidence="1">
    <location>
        <begin position="1522"/>
        <end position="1559"/>
    </location>
</feature>
<dbReference type="OrthoDB" id="252818at2759"/>
<feature type="region of interest" description="Disordered" evidence="1">
    <location>
        <begin position="896"/>
        <end position="1010"/>
    </location>
</feature>
<feature type="compositionally biased region" description="Polar residues" evidence="1">
    <location>
        <begin position="945"/>
        <end position="954"/>
    </location>
</feature>
<dbReference type="EMBL" id="ATMH01011778">
    <property type="protein sequence ID" value="EPY15762.1"/>
    <property type="molecule type" value="Genomic_DNA"/>
</dbReference>
<proteinExistence type="predicted"/>
<feature type="region of interest" description="Disordered" evidence="1">
    <location>
        <begin position="206"/>
        <end position="231"/>
    </location>
</feature>
<feature type="compositionally biased region" description="Low complexity" evidence="1">
    <location>
        <begin position="802"/>
        <end position="811"/>
    </location>
</feature>
<feature type="compositionally biased region" description="Acidic residues" evidence="1">
    <location>
        <begin position="975"/>
        <end position="987"/>
    </location>
</feature>
<accession>S9TCL1</accession>
<feature type="region of interest" description="Disordered" evidence="1">
    <location>
        <begin position="1"/>
        <end position="103"/>
    </location>
</feature>
<gene>
    <name evidence="2" type="ORF">STCU_11782</name>
</gene>
<reference evidence="2 3" key="1">
    <citation type="journal article" date="2013" name="PLoS ONE">
        <title>Predicting the Proteins of Angomonas deanei, Strigomonas culicis and Their Respective Endosymbionts Reveals New Aspects of the Trypanosomatidae Family.</title>
        <authorList>
            <person name="Motta M.C."/>
            <person name="Martins A.C."/>
            <person name="de Souza S.S."/>
            <person name="Catta-Preta C.M."/>
            <person name="Silva R."/>
            <person name="Klein C.C."/>
            <person name="de Almeida L.G."/>
            <person name="de Lima Cunha O."/>
            <person name="Ciapina L.P."/>
            <person name="Brocchi M."/>
            <person name="Colabardini A.C."/>
            <person name="de Araujo Lima B."/>
            <person name="Machado C.R."/>
            <person name="de Almeida Soares C.M."/>
            <person name="Probst C.M."/>
            <person name="de Menezes C.B."/>
            <person name="Thompson C.E."/>
            <person name="Bartholomeu D.C."/>
            <person name="Gradia D.F."/>
            <person name="Pavoni D.P."/>
            <person name="Grisard E.C."/>
            <person name="Fantinatti-Garboggini F."/>
            <person name="Marchini F.K."/>
            <person name="Rodrigues-Luiz G.F."/>
            <person name="Wagner G."/>
            <person name="Goldman G.H."/>
            <person name="Fietto J.L."/>
            <person name="Elias M.C."/>
            <person name="Goldman M.H."/>
            <person name="Sagot M.F."/>
            <person name="Pereira M."/>
            <person name="Stoco P.H."/>
            <person name="de Mendonca-Neto R.P."/>
            <person name="Teixeira S.M."/>
            <person name="Maciel T.E."/>
            <person name="de Oliveira Mendes T.A."/>
            <person name="Urmenyi T.P."/>
            <person name="de Souza W."/>
            <person name="Schenkman S."/>
            <person name="de Vasconcelos A.T."/>
        </authorList>
    </citation>
    <scope>NUCLEOTIDE SEQUENCE [LARGE SCALE GENOMIC DNA]</scope>
</reference>
<comment type="caution">
    <text evidence="2">The sequence shown here is derived from an EMBL/GenBank/DDBJ whole genome shotgun (WGS) entry which is preliminary data.</text>
</comment>
<feature type="region of interest" description="Disordered" evidence="1">
    <location>
        <begin position="1284"/>
        <end position="1305"/>
    </location>
</feature>
<dbReference type="Proteomes" id="UP000015354">
    <property type="component" value="Unassembled WGS sequence"/>
</dbReference>
<feature type="region of interest" description="Disordered" evidence="1">
    <location>
        <begin position="755"/>
        <end position="778"/>
    </location>
</feature>
<feature type="region of interest" description="Disordered" evidence="1">
    <location>
        <begin position="1817"/>
        <end position="1853"/>
    </location>
</feature>
<evidence type="ECO:0000256" key="1">
    <source>
        <dbReference type="SAM" id="MobiDB-lite"/>
    </source>
</evidence>
<feature type="region of interest" description="Disordered" evidence="1">
    <location>
        <begin position="1063"/>
        <end position="1083"/>
    </location>
</feature>
<evidence type="ECO:0000313" key="2">
    <source>
        <dbReference type="EMBL" id="EPY15762.1"/>
    </source>
</evidence>
<feature type="compositionally biased region" description="Low complexity" evidence="1">
    <location>
        <begin position="765"/>
        <end position="778"/>
    </location>
</feature>